<evidence type="ECO:0000313" key="5">
    <source>
        <dbReference type="Proteomes" id="UP001141183"/>
    </source>
</evidence>
<reference evidence="4" key="1">
    <citation type="submission" date="2022-05" db="EMBL/GenBank/DDBJ databases">
        <title>Draft genome sequence of Clostridium tertium strain CP3 isolated from Peru.</title>
        <authorList>
            <person name="Hurtado R."/>
            <person name="Lima L."/>
            <person name="Sousa T."/>
            <person name="Jaiswal A.K."/>
            <person name="Tiwari S."/>
            <person name="Maturrano L."/>
            <person name="Brenig B."/>
            <person name="Azevedo V."/>
        </authorList>
    </citation>
    <scope>NUCLEOTIDE SEQUENCE</scope>
    <source>
        <strain evidence="4">CP3</strain>
    </source>
</reference>
<evidence type="ECO:0000313" key="4">
    <source>
        <dbReference type="EMBL" id="MDC4240862.1"/>
    </source>
</evidence>
<dbReference type="RefSeq" id="WP_272470386.1">
    <property type="nucleotide sequence ID" value="NZ_JAMRYU010000012.1"/>
</dbReference>
<keyword evidence="5" id="KW-1185">Reference proteome</keyword>
<evidence type="ECO:0000259" key="3">
    <source>
        <dbReference type="Pfam" id="PF05065"/>
    </source>
</evidence>
<evidence type="ECO:0000256" key="2">
    <source>
        <dbReference type="SAM" id="Coils"/>
    </source>
</evidence>
<dbReference type="InterPro" id="IPR054612">
    <property type="entry name" value="Phage_capsid-like_C"/>
</dbReference>
<dbReference type="SUPFAM" id="SSF56563">
    <property type="entry name" value="Major capsid protein gp5"/>
    <property type="match status" value="1"/>
</dbReference>
<protein>
    <submittedName>
        <fullName evidence="4">Phage major capsid protein</fullName>
    </submittedName>
</protein>
<organism evidence="4 5">
    <name type="scientific">Clostridium tertium</name>
    <dbReference type="NCBI Taxonomy" id="1559"/>
    <lineage>
        <taxon>Bacteria</taxon>
        <taxon>Bacillati</taxon>
        <taxon>Bacillota</taxon>
        <taxon>Clostridia</taxon>
        <taxon>Eubacteriales</taxon>
        <taxon>Clostridiaceae</taxon>
        <taxon>Clostridium</taxon>
    </lineage>
</organism>
<dbReference type="NCBIfam" id="TIGR01554">
    <property type="entry name" value="major_cap_HK97"/>
    <property type="match status" value="1"/>
</dbReference>
<accession>A0A9X4B1L1</accession>
<dbReference type="AlphaFoldDB" id="A0A9X4B1L1"/>
<proteinExistence type="predicted"/>
<gene>
    <name evidence="4" type="ORF">NE398_11905</name>
</gene>
<sequence length="365" mass="41340">MNLEELRQLLEQKKVEARGLLETDVAKAEEVMKEVRELKKKITLMEEIEAEEKRDLERQRDKKNNEVEETNMPINEMRSITKSIMGKELTEEERANIKTTDNAAVVPKQFVNQLQEIKKGFGSLKEYCDVITVTKNEGTIPVVDLDQNTLPDVSEGDNITDGTLVTTELTYKCKKVGLIQSLTSELVEDAEIEIESLVNKNFAEIAVVTENTRILKVLKDNATEVESPKDYSDIQMTIDKSVPAVKYGLVTFTNTDGYAYLKNLKDTQNRPLNLVTEVNGKYYFHNKELVVVDDTLLTATSGKKIFIVANPKEAVKFIERKGVTIARSTEAGFRDDTVKLRILERLDVTKGATRSIKKIEFEVTP</sequence>
<evidence type="ECO:0000256" key="1">
    <source>
        <dbReference type="ARBA" id="ARBA00004328"/>
    </source>
</evidence>
<feature type="domain" description="Phage capsid-like C-terminal" evidence="3">
    <location>
        <begin position="104"/>
        <end position="360"/>
    </location>
</feature>
<dbReference type="EMBL" id="JAMRYU010000012">
    <property type="protein sequence ID" value="MDC4240862.1"/>
    <property type="molecule type" value="Genomic_DNA"/>
</dbReference>
<comment type="caution">
    <text evidence="4">The sequence shown here is derived from an EMBL/GenBank/DDBJ whole genome shotgun (WGS) entry which is preliminary data.</text>
</comment>
<comment type="subcellular location">
    <subcellularLocation>
        <location evidence="1">Virion</location>
    </subcellularLocation>
</comment>
<dbReference type="Proteomes" id="UP001141183">
    <property type="component" value="Unassembled WGS sequence"/>
</dbReference>
<feature type="coiled-coil region" evidence="2">
    <location>
        <begin position="3"/>
        <end position="69"/>
    </location>
</feature>
<dbReference type="InterPro" id="IPR024455">
    <property type="entry name" value="Phage_capsid"/>
</dbReference>
<name>A0A9X4B1L1_9CLOT</name>
<dbReference type="Pfam" id="PF05065">
    <property type="entry name" value="Phage_capsid"/>
    <property type="match status" value="1"/>
</dbReference>
<keyword evidence="2" id="KW-0175">Coiled coil</keyword>